<name>A0A1I2G9A7_9ACTN</name>
<gene>
    <name evidence="2" type="ORF">SAMN05216574_10970</name>
</gene>
<dbReference type="AlphaFoldDB" id="A0A1I2G9A7"/>
<proteinExistence type="predicted"/>
<protein>
    <submittedName>
        <fullName evidence="2">Uncharacterized protein</fullName>
    </submittedName>
</protein>
<feature type="region of interest" description="Disordered" evidence="1">
    <location>
        <begin position="1"/>
        <end position="45"/>
    </location>
</feature>
<reference evidence="3" key="1">
    <citation type="submission" date="2016-10" db="EMBL/GenBank/DDBJ databases">
        <authorList>
            <person name="Varghese N."/>
            <person name="Submissions S."/>
        </authorList>
    </citation>
    <scope>NUCLEOTIDE SEQUENCE [LARGE SCALE GENOMIC DNA]</scope>
    <source>
        <strain evidence="3">DSM 46838</strain>
    </source>
</reference>
<dbReference type="EMBL" id="FOND01000009">
    <property type="protein sequence ID" value="SFF13550.1"/>
    <property type="molecule type" value="Genomic_DNA"/>
</dbReference>
<sequence>MPWIRTQSQRQDGPGGYEDDEPNGSAMPTGFCDDARRPRMPPLDR</sequence>
<dbReference type="STRING" id="1798228.SAMN05216574_10970"/>
<dbReference type="Proteomes" id="UP000198589">
    <property type="component" value="Unassembled WGS sequence"/>
</dbReference>
<evidence type="ECO:0000256" key="1">
    <source>
        <dbReference type="SAM" id="MobiDB-lite"/>
    </source>
</evidence>
<keyword evidence="3" id="KW-1185">Reference proteome</keyword>
<feature type="compositionally biased region" description="Polar residues" evidence="1">
    <location>
        <begin position="1"/>
        <end position="11"/>
    </location>
</feature>
<evidence type="ECO:0000313" key="2">
    <source>
        <dbReference type="EMBL" id="SFF13550.1"/>
    </source>
</evidence>
<evidence type="ECO:0000313" key="3">
    <source>
        <dbReference type="Proteomes" id="UP000198589"/>
    </source>
</evidence>
<accession>A0A1I2G9A7</accession>
<organism evidence="2 3">
    <name type="scientific">Blastococcus tunisiensis</name>
    <dbReference type="NCBI Taxonomy" id="1798228"/>
    <lineage>
        <taxon>Bacteria</taxon>
        <taxon>Bacillati</taxon>
        <taxon>Actinomycetota</taxon>
        <taxon>Actinomycetes</taxon>
        <taxon>Geodermatophilales</taxon>
        <taxon>Geodermatophilaceae</taxon>
        <taxon>Blastococcus</taxon>
    </lineage>
</organism>
<feature type="compositionally biased region" description="Basic and acidic residues" evidence="1">
    <location>
        <begin position="33"/>
        <end position="45"/>
    </location>
</feature>